<accession>A0ABR4W912</accession>
<sequence>MKGDFRHKKTASRRLTTYSYYFVLLRFVSMVPGAGLEPAQP</sequence>
<reference evidence="1 2" key="1">
    <citation type="submission" date="2014-07" db="EMBL/GenBank/DDBJ databases">
        <authorList>
            <person name="Bishop-Lilly K.A."/>
            <person name="Broomall S.M."/>
            <person name="Chain P.S."/>
            <person name="Chertkov O."/>
            <person name="Coyne S.R."/>
            <person name="Daligault H.E."/>
            <person name="Davenport K.W."/>
            <person name="Erkkila T."/>
            <person name="Frey K.G."/>
            <person name="Gibbons H.S."/>
            <person name="Gu W."/>
            <person name="Jaissle J."/>
            <person name="Johnson S.L."/>
            <person name="Koroleva G.I."/>
            <person name="Ladner J.T."/>
            <person name="Lo C.-C."/>
            <person name="Minogue T.D."/>
            <person name="Munk C."/>
            <person name="Palacios G.F."/>
            <person name="Redden C.L."/>
            <person name="Rosenzweig C.N."/>
            <person name="Scholz M.B."/>
            <person name="Teshima H."/>
            <person name="Xu Y."/>
        </authorList>
    </citation>
    <scope>NUCLEOTIDE SEQUENCE [LARGE SCALE GENOMIC DNA]</scope>
    <source>
        <strain evidence="1 2">ATCC 33641</strain>
    </source>
</reference>
<name>A0ABR4W912_YERFR</name>
<proteinExistence type="predicted"/>
<comment type="caution">
    <text evidence="1">The sequence shown here is derived from an EMBL/GenBank/DDBJ whole genome shotgun (WGS) entry which is preliminary data.</text>
</comment>
<gene>
    <name evidence="1" type="ORF">DJ58_4411</name>
</gene>
<keyword evidence="2" id="KW-1185">Reference proteome</keyword>
<organism evidence="1 2">
    <name type="scientific">Yersinia frederiksenii ATCC 33641</name>
    <dbReference type="NCBI Taxonomy" id="349966"/>
    <lineage>
        <taxon>Bacteria</taxon>
        <taxon>Pseudomonadati</taxon>
        <taxon>Pseudomonadota</taxon>
        <taxon>Gammaproteobacteria</taxon>
        <taxon>Enterobacterales</taxon>
        <taxon>Yersiniaceae</taxon>
        <taxon>Yersinia</taxon>
    </lineage>
</organism>
<dbReference type="EMBL" id="JPPS01000002">
    <property type="protein sequence ID" value="KGA50480.1"/>
    <property type="molecule type" value="Genomic_DNA"/>
</dbReference>
<dbReference type="Proteomes" id="UP000029430">
    <property type="component" value="Unassembled WGS sequence"/>
</dbReference>
<evidence type="ECO:0000313" key="1">
    <source>
        <dbReference type="EMBL" id="KGA50480.1"/>
    </source>
</evidence>
<evidence type="ECO:0000313" key="2">
    <source>
        <dbReference type="Proteomes" id="UP000029430"/>
    </source>
</evidence>
<protein>
    <submittedName>
        <fullName evidence="1">Uncharacterized protein</fullName>
    </submittedName>
</protein>